<evidence type="ECO:0000313" key="3">
    <source>
        <dbReference type="Proteomes" id="UP000265520"/>
    </source>
</evidence>
<accession>A0A392R3H6</accession>
<feature type="non-terminal residue" evidence="2">
    <location>
        <position position="113"/>
    </location>
</feature>
<name>A0A392R3H6_9FABA</name>
<feature type="compositionally biased region" description="Basic and acidic residues" evidence="1">
    <location>
        <begin position="1"/>
        <end position="33"/>
    </location>
</feature>
<feature type="compositionally biased region" description="Polar residues" evidence="1">
    <location>
        <begin position="71"/>
        <end position="113"/>
    </location>
</feature>
<keyword evidence="3" id="KW-1185">Reference proteome</keyword>
<comment type="caution">
    <text evidence="2">The sequence shown here is derived from an EMBL/GenBank/DDBJ whole genome shotgun (WGS) entry which is preliminary data.</text>
</comment>
<dbReference type="AlphaFoldDB" id="A0A392R3H6"/>
<dbReference type="EMBL" id="LXQA010181212">
    <property type="protein sequence ID" value="MCI30654.1"/>
    <property type="molecule type" value="Genomic_DNA"/>
</dbReference>
<evidence type="ECO:0000313" key="2">
    <source>
        <dbReference type="EMBL" id="MCI30654.1"/>
    </source>
</evidence>
<sequence length="113" mass="12047">MGHAENRCEIRFAMESDDGSRELSNELRAEPRRTAGRQASRWLVEERGGGSGSRGGSGGPTYRGSGDMSGARQNSGESSMQGPTNFNVQQNSSGNTIITNHNSQINPNQCSAT</sequence>
<feature type="region of interest" description="Disordered" evidence="1">
    <location>
        <begin position="1"/>
        <end position="113"/>
    </location>
</feature>
<proteinExistence type="predicted"/>
<protein>
    <submittedName>
        <fullName evidence="2">Uncharacterized protein</fullName>
    </submittedName>
</protein>
<evidence type="ECO:0000256" key="1">
    <source>
        <dbReference type="SAM" id="MobiDB-lite"/>
    </source>
</evidence>
<dbReference type="Proteomes" id="UP000265520">
    <property type="component" value="Unassembled WGS sequence"/>
</dbReference>
<feature type="compositionally biased region" description="Gly residues" evidence="1">
    <location>
        <begin position="49"/>
        <end position="61"/>
    </location>
</feature>
<organism evidence="2 3">
    <name type="scientific">Trifolium medium</name>
    <dbReference type="NCBI Taxonomy" id="97028"/>
    <lineage>
        <taxon>Eukaryota</taxon>
        <taxon>Viridiplantae</taxon>
        <taxon>Streptophyta</taxon>
        <taxon>Embryophyta</taxon>
        <taxon>Tracheophyta</taxon>
        <taxon>Spermatophyta</taxon>
        <taxon>Magnoliopsida</taxon>
        <taxon>eudicotyledons</taxon>
        <taxon>Gunneridae</taxon>
        <taxon>Pentapetalae</taxon>
        <taxon>rosids</taxon>
        <taxon>fabids</taxon>
        <taxon>Fabales</taxon>
        <taxon>Fabaceae</taxon>
        <taxon>Papilionoideae</taxon>
        <taxon>50 kb inversion clade</taxon>
        <taxon>NPAAA clade</taxon>
        <taxon>Hologalegina</taxon>
        <taxon>IRL clade</taxon>
        <taxon>Trifolieae</taxon>
        <taxon>Trifolium</taxon>
    </lineage>
</organism>
<reference evidence="2 3" key="1">
    <citation type="journal article" date="2018" name="Front. Plant Sci.">
        <title>Red Clover (Trifolium pratense) and Zigzag Clover (T. medium) - A Picture of Genomic Similarities and Differences.</title>
        <authorList>
            <person name="Dluhosova J."/>
            <person name="Istvanek J."/>
            <person name="Nedelnik J."/>
            <person name="Repkova J."/>
        </authorList>
    </citation>
    <scope>NUCLEOTIDE SEQUENCE [LARGE SCALE GENOMIC DNA]</scope>
    <source>
        <strain evidence="3">cv. 10/8</strain>
        <tissue evidence="2">Leaf</tissue>
    </source>
</reference>